<accession>M7ZXY1</accession>
<evidence type="ECO:0000313" key="1">
    <source>
        <dbReference type="EMBL" id="EMS57255.1"/>
    </source>
</evidence>
<proteinExistence type="predicted"/>
<gene>
    <name evidence="1" type="ORF">TRIUR3_31545</name>
</gene>
<dbReference type="AlphaFoldDB" id="M7ZXY1"/>
<organism evidence="1">
    <name type="scientific">Triticum urartu</name>
    <name type="common">Red wild einkorn</name>
    <name type="synonym">Crithodium urartu</name>
    <dbReference type="NCBI Taxonomy" id="4572"/>
    <lineage>
        <taxon>Eukaryota</taxon>
        <taxon>Viridiplantae</taxon>
        <taxon>Streptophyta</taxon>
        <taxon>Embryophyta</taxon>
        <taxon>Tracheophyta</taxon>
        <taxon>Spermatophyta</taxon>
        <taxon>Magnoliopsida</taxon>
        <taxon>Liliopsida</taxon>
        <taxon>Poales</taxon>
        <taxon>Poaceae</taxon>
        <taxon>BOP clade</taxon>
        <taxon>Pooideae</taxon>
        <taxon>Triticodae</taxon>
        <taxon>Triticeae</taxon>
        <taxon>Triticinae</taxon>
        <taxon>Triticum</taxon>
    </lineage>
</organism>
<reference evidence="1" key="1">
    <citation type="journal article" date="2013" name="Nature">
        <title>Draft genome of the wheat A-genome progenitor Triticum urartu.</title>
        <authorList>
            <person name="Ling H.Q."/>
            <person name="Zhao S."/>
            <person name="Liu D."/>
            <person name="Wang J."/>
            <person name="Sun H."/>
            <person name="Zhang C."/>
            <person name="Fan H."/>
            <person name="Li D."/>
            <person name="Dong L."/>
            <person name="Tao Y."/>
            <person name="Gao C."/>
            <person name="Wu H."/>
            <person name="Li Y."/>
            <person name="Cui Y."/>
            <person name="Guo X."/>
            <person name="Zheng S."/>
            <person name="Wang B."/>
            <person name="Yu K."/>
            <person name="Liang Q."/>
            <person name="Yang W."/>
            <person name="Lou X."/>
            <person name="Chen J."/>
            <person name="Feng M."/>
            <person name="Jian J."/>
            <person name="Zhang X."/>
            <person name="Luo G."/>
            <person name="Jiang Y."/>
            <person name="Liu J."/>
            <person name="Wang Z."/>
            <person name="Sha Y."/>
            <person name="Zhang B."/>
            <person name="Wu H."/>
            <person name="Tang D."/>
            <person name="Shen Q."/>
            <person name="Xue P."/>
            <person name="Zou S."/>
            <person name="Wang X."/>
            <person name="Liu X."/>
            <person name="Wang F."/>
            <person name="Yang Y."/>
            <person name="An X."/>
            <person name="Dong Z."/>
            <person name="Zhang K."/>
            <person name="Zhang X."/>
            <person name="Luo M.C."/>
            <person name="Dvorak J."/>
            <person name="Tong Y."/>
            <person name="Wang J."/>
            <person name="Yang H."/>
            <person name="Li Z."/>
            <person name="Wang D."/>
            <person name="Zhang A."/>
            <person name="Wang J."/>
        </authorList>
    </citation>
    <scope>NUCLEOTIDE SEQUENCE</scope>
</reference>
<name>M7ZXY1_TRIUA</name>
<protein>
    <submittedName>
        <fullName evidence="1">Uncharacterized protein</fullName>
    </submittedName>
</protein>
<dbReference type="EMBL" id="KD147995">
    <property type="protein sequence ID" value="EMS57255.1"/>
    <property type="molecule type" value="Genomic_DNA"/>
</dbReference>
<sequence length="169" mass="19502">MAMVTRSSRRKRRGRETRWDGEKRRENRDCATTYCWSGDGSGTPSLSLRSLGRNYFNNIHSIVLIAVMWNIWKRRNSKLFWDVYEELHITASKIVDDLIYFGPTAGKNYKDDVSSGSNSLANQDPGLRHCYDLRGCNEDKTEDFQVQDVSKEPCKRSRSYAQPLQPAKA</sequence>